<name>A0A0F9DXB6_9ZZZZ</name>
<dbReference type="InterPro" id="IPR013823">
    <property type="entry name" value="Ribosomal_bL12_C"/>
</dbReference>
<keyword evidence="3" id="KW-1133">Transmembrane helix</keyword>
<keyword evidence="2" id="KW-0687">Ribonucleoprotein</keyword>
<accession>A0A0F9DXB6</accession>
<dbReference type="AlphaFoldDB" id="A0A0F9DXB6"/>
<evidence type="ECO:0000256" key="2">
    <source>
        <dbReference type="ARBA" id="ARBA00023274"/>
    </source>
</evidence>
<dbReference type="SUPFAM" id="SSF54736">
    <property type="entry name" value="ClpS-like"/>
    <property type="match status" value="1"/>
</dbReference>
<protein>
    <recommendedName>
        <fullName evidence="4">Large ribosomal subunit protein bL12 C-terminal domain-containing protein</fullName>
    </recommendedName>
</protein>
<sequence>MRRRLTARGMGWASGVGLLALMITMLIGMYMWAKMVEPLVPTSNPADNIYNKVLQQTTDIQDTLNRRAEEMNRGFEDPVRSPGTEDQPDKKLFDVVLLDEGPRKIQVIKAVQKLTGLGLARAKDLVESAPQGVVTGVSRNEATKAKAALEAAGAKVEIR</sequence>
<dbReference type="InterPro" id="IPR000206">
    <property type="entry name" value="Ribosomal_bL12"/>
</dbReference>
<evidence type="ECO:0000256" key="1">
    <source>
        <dbReference type="ARBA" id="ARBA00022980"/>
    </source>
</evidence>
<dbReference type="GO" id="GO:0006412">
    <property type="term" value="P:translation"/>
    <property type="evidence" value="ECO:0007669"/>
    <property type="project" value="InterPro"/>
</dbReference>
<dbReference type="PANTHER" id="PTHR45987:SF4">
    <property type="entry name" value="LARGE RIBOSOMAL SUBUNIT PROTEIN BL12M"/>
    <property type="match status" value="1"/>
</dbReference>
<gene>
    <name evidence="5" type="ORF">LCGC14_2495110</name>
</gene>
<evidence type="ECO:0000313" key="5">
    <source>
        <dbReference type="EMBL" id="KKL16483.1"/>
    </source>
</evidence>
<dbReference type="PANTHER" id="PTHR45987">
    <property type="entry name" value="39S RIBOSOMAL PROTEIN L12"/>
    <property type="match status" value="1"/>
</dbReference>
<dbReference type="EMBL" id="LAZR01039643">
    <property type="protein sequence ID" value="KKL16483.1"/>
    <property type="molecule type" value="Genomic_DNA"/>
</dbReference>
<evidence type="ECO:0000256" key="3">
    <source>
        <dbReference type="SAM" id="Phobius"/>
    </source>
</evidence>
<dbReference type="InterPro" id="IPR014719">
    <property type="entry name" value="Ribosomal_bL12_C/ClpS-like"/>
</dbReference>
<organism evidence="5">
    <name type="scientific">marine sediment metagenome</name>
    <dbReference type="NCBI Taxonomy" id="412755"/>
    <lineage>
        <taxon>unclassified sequences</taxon>
        <taxon>metagenomes</taxon>
        <taxon>ecological metagenomes</taxon>
    </lineage>
</organism>
<keyword evidence="3" id="KW-0472">Membrane</keyword>
<comment type="caution">
    <text evidence="5">The sequence shown here is derived from an EMBL/GenBank/DDBJ whole genome shotgun (WGS) entry which is preliminary data.</text>
</comment>
<feature type="transmembrane region" description="Helical" evidence="3">
    <location>
        <begin position="12"/>
        <end position="33"/>
    </location>
</feature>
<dbReference type="GO" id="GO:0003729">
    <property type="term" value="F:mRNA binding"/>
    <property type="evidence" value="ECO:0007669"/>
    <property type="project" value="TreeGrafter"/>
</dbReference>
<reference evidence="5" key="1">
    <citation type="journal article" date="2015" name="Nature">
        <title>Complex archaea that bridge the gap between prokaryotes and eukaryotes.</title>
        <authorList>
            <person name="Spang A."/>
            <person name="Saw J.H."/>
            <person name="Jorgensen S.L."/>
            <person name="Zaremba-Niedzwiedzka K."/>
            <person name="Martijn J."/>
            <person name="Lind A.E."/>
            <person name="van Eijk R."/>
            <person name="Schleper C."/>
            <person name="Guy L."/>
            <person name="Ettema T.J."/>
        </authorList>
    </citation>
    <scope>NUCLEOTIDE SEQUENCE</scope>
</reference>
<dbReference type="Pfam" id="PF00542">
    <property type="entry name" value="Ribosomal_L12"/>
    <property type="match status" value="1"/>
</dbReference>
<dbReference type="FunFam" id="3.30.1390.10:FF:000001">
    <property type="entry name" value="50S ribosomal protein L7/L12"/>
    <property type="match status" value="1"/>
</dbReference>
<evidence type="ECO:0000259" key="4">
    <source>
        <dbReference type="Pfam" id="PF00542"/>
    </source>
</evidence>
<dbReference type="GO" id="GO:0022625">
    <property type="term" value="C:cytosolic large ribosomal subunit"/>
    <property type="evidence" value="ECO:0007669"/>
    <property type="project" value="TreeGrafter"/>
</dbReference>
<proteinExistence type="predicted"/>
<keyword evidence="1" id="KW-0689">Ribosomal protein</keyword>
<feature type="domain" description="Large ribosomal subunit protein bL12 C-terminal" evidence="4">
    <location>
        <begin position="93"/>
        <end position="158"/>
    </location>
</feature>
<dbReference type="GO" id="GO:0003735">
    <property type="term" value="F:structural constituent of ribosome"/>
    <property type="evidence" value="ECO:0007669"/>
    <property type="project" value="InterPro"/>
</dbReference>
<keyword evidence="3" id="KW-0812">Transmembrane</keyword>
<dbReference type="Gene3D" id="3.30.1390.10">
    <property type="match status" value="1"/>
</dbReference>